<gene>
    <name evidence="1" type="ORF">SAMN05518684_11255</name>
</gene>
<proteinExistence type="predicted"/>
<accession>A0A1H9VSF9</accession>
<name>A0A1H9VSF9_9BACI</name>
<protein>
    <submittedName>
        <fullName evidence="1">Uncharacterized protein</fullName>
    </submittedName>
</protein>
<evidence type="ECO:0000313" key="1">
    <source>
        <dbReference type="EMBL" id="SES24434.1"/>
    </source>
</evidence>
<reference evidence="2" key="1">
    <citation type="submission" date="2016-10" db="EMBL/GenBank/DDBJ databases">
        <authorList>
            <person name="Varghese N."/>
            <person name="Submissions S."/>
        </authorList>
    </citation>
    <scope>NUCLEOTIDE SEQUENCE [LARGE SCALE GENOMIC DNA]</scope>
    <source>
        <strain evidence="2">S9</strain>
    </source>
</reference>
<dbReference type="EMBL" id="FOGT01000012">
    <property type="protein sequence ID" value="SES24434.1"/>
    <property type="molecule type" value="Genomic_DNA"/>
</dbReference>
<evidence type="ECO:0000313" key="2">
    <source>
        <dbReference type="Proteomes" id="UP000198571"/>
    </source>
</evidence>
<dbReference type="AlphaFoldDB" id="A0A1H9VSF9"/>
<sequence>MKVTKDAAVFLKQLMEKQKKNTAVIGYKANKR</sequence>
<organism evidence="1 2">
    <name type="scientific">Salipaludibacillus aurantiacus</name>
    <dbReference type="NCBI Taxonomy" id="1601833"/>
    <lineage>
        <taxon>Bacteria</taxon>
        <taxon>Bacillati</taxon>
        <taxon>Bacillota</taxon>
        <taxon>Bacilli</taxon>
        <taxon>Bacillales</taxon>
        <taxon>Bacillaceae</taxon>
    </lineage>
</organism>
<dbReference type="Proteomes" id="UP000198571">
    <property type="component" value="Unassembled WGS sequence"/>
</dbReference>
<keyword evidence="2" id="KW-1185">Reference proteome</keyword>